<evidence type="ECO:0000313" key="11">
    <source>
        <dbReference type="Proteomes" id="UP001085076"/>
    </source>
</evidence>
<evidence type="ECO:0000256" key="3">
    <source>
        <dbReference type="ARBA" id="ARBA00022448"/>
    </source>
</evidence>
<keyword evidence="11" id="KW-1185">Reference proteome</keyword>
<dbReference type="SUPFAM" id="SSF111352">
    <property type="entry name" value="Ammonium transporter"/>
    <property type="match status" value="1"/>
</dbReference>
<dbReference type="InterPro" id="IPR029020">
    <property type="entry name" value="Ammonium/urea_transptr"/>
</dbReference>
<keyword evidence="7" id="KW-0924">Ammonia transport</keyword>
<feature type="compositionally biased region" description="Low complexity" evidence="8">
    <location>
        <begin position="60"/>
        <end position="92"/>
    </location>
</feature>
<accession>A0A9D5CD27</accession>
<evidence type="ECO:0000256" key="1">
    <source>
        <dbReference type="ARBA" id="ARBA00004141"/>
    </source>
</evidence>
<dbReference type="OrthoDB" id="534912at2759"/>
<keyword evidence="5" id="KW-1133">Transmembrane helix</keyword>
<evidence type="ECO:0000256" key="8">
    <source>
        <dbReference type="SAM" id="MobiDB-lite"/>
    </source>
</evidence>
<sequence>MSSTPLSAPSSTTSSASPSPSAPPPTPSLGATPSLSPLPPPTSTSFSSNRPSPSPPPASHPATLSSAPTLSPTSSTPSSPASSTLSPSTSSGPLTTRLLLPAHSLLFNSGVIDFAGSGVVHLDGAIADLYGSFLEGHRIGPFANTSSTLRGHSATLVVLETFLLWFGWYGFNPGSFITIHNHGQSSAIACTAVTTTLSGCVAALTTLFTKCLQTGHWTITDVCNGLLNDFATITSGCSVIDYWAAIICRVISAWVILSICSPMMTPWRRCSSTEAAKREGFFSQVRILLLYMHSYDLEGNLAECYAHGPVRHSVADLPVPLSPGVGNSPQDAELDS</sequence>
<protein>
    <recommendedName>
        <fullName evidence="9">Ammonium transporter AmtB-like domain-containing protein</fullName>
    </recommendedName>
</protein>
<comment type="caution">
    <text evidence="10">The sequence shown here is derived from an EMBL/GenBank/DDBJ whole genome shotgun (WGS) entry which is preliminary data.</text>
</comment>
<dbReference type="AlphaFoldDB" id="A0A9D5CD27"/>
<dbReference type="PANTHER" id="PTHR11730:SF6">
    <property type="entry name" value="AMMONIUM TRANSPORTER"/>
    <property type="match status" value="1"/>
</dbReference>
<proteinExistence type="inferred from homology"/>
<dbReference type="Pfam" id="PF00909">
    <property type="entry name" value="Ammonium_transp"/>
    <property type="match status" value="1"/>
</dbReference>
<gene>
    <name evidence="10" type="ORF">J5N97_023284</name>
</gene>
<dbReference type="PANTHER" id="PTHR11730">
    <property type="entry name" value="AMMONIUM TRANSPORTER"/>
    <property type="match status" value="1"/>
</dbReference>
<feature type="region of interest" description="Disordered" evidence="8">
    <location>
        <begin position="1"/>
        <end position="92"/>
    </location>
</feature>
<organism evidence="10 11">
    <name type="scientific">Dioscorea zingiberensis</name>
    <dbReference type="NCBI Taxonomy" id="325984"/>
    <lineage>
        <taxon>Eukaryota</taxon>
        <taxon>Viridiplantae</taxon>
        <taxon>Streptophyta</taxon>
        <taxon>Embryophyta</taxon>
        <taxon>Tracheophyta</taxon>
        <taxon>Spermatophyta</taxon>
        <taxon>Magnoliopsida</taxon>
        <taxon>Liliopsida</taxon>
        <taxon>Dioscoreales</taxon>
        <taxon>Dioscoreaceae</taxon>
        <taxon>Dioscorea</taxon>
    </lineage>
</organism>
<evidence type="ECO:0000256" key="7">
    <source>
        <dbReference type="ARBA" id="ARBA00023177"/>
    </source>
</evidence>
<dbReference type="GO" id="GO:0008519">
    <property type="term" value="F:ammonium channel activity"/>
    <property type="evidence" value="ECO:0007669"/>
    <property type="project" value="InterPro"/>
</dbReference>
<evidence type="ECO:0000256" key="6">
    <source>
        <dbReference type="ARBA" id="ARBA00023136"/>
    </source>
</evidence>
<comment type="subcellular location">
    <subcellularLocation>
        <location evidence="1">Membrane</location>
        <topology evidence="1">Multi-pass membrane protein</topology>
    </subcellularLocation>
</comment>
<dbReference type="GO" id="GO:0097272">
    <property type="term" value="P:ammonium homeostasis"/>
    <property type="evidence" value="ECO:0007669"/>
    <property type="project" value="TreeGrafter"/>
</dbReference>
<dbReference type="Gene3D" id="1.10.3430.10">
    <property type="entry name" value="Ammonium transporter AmtB like domains"/>
    <property type="match status" value="1"/>
</dbReference>
<keyword evidence="3" id="KW-0813">Transport</keyword>
<evidence type="ECO:0000313" key="10">
    <source>
        <dbReference type="EMBL" id="KAJ0970407.1"/>
    </source>
</evidence>
<name>A0A9D5CD27_9LILI</name>
<comment type="similarity">
    <text evidence="2">Belongs to the ammonia transporter channel (TC 1.A.11.2) family.</text>
</comment>
<reference evidence="10" key="1">
    <citation type="submission" date="2021-03" db="EMBL/GenBank/DDBJ databases">
        <authorList>
            <person name="Li Z."/>
            <person name="Yang C."/>
        </authorList>
    </citation>
    <scope>NUCLEOTIDE SEQUENCE</scope>
    <source>
        <strain evidence="10">Dzin_1.0</strain>
        <tissue evidence="10">Leaf</tissue>
    </source>
</reference>
<feature type="domain" description="Ammonium transporter AmtB-like" evidence="9">
    <location>
        <begin position="106"/>
        <end position="257"/>
    </location>
</feature>
<dbReference type="InterPro" id="IPR024041">
    <property type="entry name" value="NH4_transpt_AmtB-like_dom"/>
</dbReference>
<evidence type="ECO:0000256" key="2">
    <source>
        <dbReference type="ARBA" id="ARBA00005887"/>
    </source>
</evidence>
<dbReference type="EMBL" id="JAGGNH010000006">
    <property type="protein sequence ID" value="KAJ0970407.1"/>
    <property type="molecule type" value="Genomic_DNA"/>
</dbReference>
<keyword evidence="6" id="KW-0472">Membrane</keyword>
<evidence type="ECO:0000259" key="9">
    <source>
        <dbReference type="Pfam" id="PF00909"/>
    </source>
</evidence>
<evidence type="ECO:0000256" key="4">
    <source>
        <dbReference type="ARBA" id="ARBA00022692"/>
    </source>
</evidence>
<dbReference type="GO" id="GO:0005886">
    <property type="term" value="C:plasma membrane"/>
    <property type="evidence" value="ECO:0007669"/>
    <property type="project" value="TreeGrafter"/>
</dbReference>
<feature type="compositionally biased region" description="Low complexity" evidence="8">
    <location>
        <begin position="1"/>
        <end position="19"/>
    </location>
</feature>
<keyword evidence="4" id="KW-0812">Transmembrane</keyword>
<evidence type="ECO:0000256" key="5">
    <source>
        <dbReference type="ARBA" id="ARBA00022989"/>
    </source>
</evidence>
<dbReference type="Proteomes" id="UP001085076">
    <property type="component" value="Miscellaneous, Linkage group lg06"/>
</dbReference>
<reference evidence="10" key="2">
    <citation type="journal article" date="2022" name="Hortic Res">
        <title>The genome of Dioscorea zingiberensis sheds light on the biosynthesis, origin and evolution of the medicinally important diosgenin saponins.</title>
        <authorList>
            <person name="Li Y."/>
            <person name="Tan C."/>
            <person name="Li Z."/>
            <person name="Guo J."/>
            <person name="Li S."/>
            <person name="Chen X."/>
            <person name="Wang C."/>
            <person name="Dai X."/>
            <person name="Yang H."/>
            <person name="Song W."/>
            <person name="Hou L."/>
            <person name="Xu J."/>
            <person name="Tong Z."/>
            <person name="Xu A."/>
            <person name="Yuan X."/>
            <person name="Wang W."/>
            <person name="Yang Q."/>
            <person name="Chen L."/>
            <person name="Sun Z."/>
            <person name="Wang K."/>
            <person name="Pan B."/>
            <person name="Chen J."/>
            <person name="Bao Y."/>
            <person name="Liu F."/>
            <person name="Qi X."/>
            <person name="Gang D.R."/>
            <person name="Wen J."/>
            <person name="Li J."/>
        </authorList>
    </citation>
    <scope>NUCLEOTIDE SEQUENCE</scope>
    <source>
        <strain evidence="10">Dzin_1.0</strain>
    </source>
</reference>